<dbReference type="AlphaFoldDB" id="A0A1G6PB06"/>
<name>A0A1G6PB06_9RHOB</name>
<dbReference type="RefSeq" id="WP_093028902.1">
    <property type="nucleotide sequence ID" value="NZ_FMZV01000003.1"/>
</dbReference>
<evidence type="ECO:0008006" key="3">
    <source>
        <dbReference type="Google" id="ProtNLM"/>
    </source>
</evidence>
<dbReference type="InterPro" id="IPR005500">
    <property type="entry name" value="DUF309"/>
</dbReference>
<organism evidence="1 2">
    <name type="scientific">Ruegeria marina</name>
    <dbReference type="NCBI Taxonomy" id="639004"/>
    <lineage>
        <taxon>Bacteria</taxon>
        <taxon>Pseudomonadati</taxon>
        <taxon>Pseudomonadota</taxon>
        <taxon>Alphaproteobacteria</taxon>
        <taxon>Rhodobacterales</taxon>
        <taxon>Roseobacteraceae</taxon>
        <taxon>Ruegeria</taxon>
    </lineage>
</organism>
<evidence type="ECO:0000313" key="1">
    <source>
        <dbReference type="EMBL" id="SDC77181.1"/>
    </source>
</evidence>
<dbReference type="SUPFAM" id="SSF140663">
    <property type="entry name" value="TTHA0068-like"/>
    <property type="match status" value="1"/>
</dbReference>
<dbReference type="Gene3D" id="1.10.3450.10">
    <property type="entry name" value="TTHA0068-like"/>
    <property type="match status" value="1"/>
</dbReference>
<accession>A0A1G6PB06</accession>
<reference evidence="2" key="1">
    <citation type="submission" date="2016-10" db="EMBL/GenBank/DDBJ databases">
        <authorList>
            <person name="Varghese N."/>
            <person name="Submissions S."/>
        </authorList>
    </citation>
    <scope>NUCLEOTIDE SEQUENCE [LARGE SCALE GENOMIC DNA]</scope>
    <source>
        <strain evidence="2">CGMCC 1.9108</strain>
    </source>
</reference>
<dbReference type="InterPro" id="IPR023203">
    <property type="entry name" value="TTHA0068_sf"/>
</dbReference>
<dbReference type="Pfam" id="PF03745">
    <property type="entry name" value="DUF309"/>
    <property type="match status" value="1"/>
</dbReference>
<dbReference type="Proteomes" id="UP000199628">
    <property type="component" value="Unassembled WGS sequence"/>
</dbReference>
<protein>
    <recommendedName>
        <fullName evidence="3">DUF309 domain-containing protein</fullName>
    </recommendedName>
</protein>
<dbReference type="STRING" id="639004.SAMN04488239_103354"/>
<dbReference type="EMBL" id="FMZV01000003">
    <property type="protein sequence ID" value="SDC77181.1"/>
    <property type="molecule type" value="Genomic_DNA"/>
</dbReference>
<gene>
    <name evidence="1" type="ORF">SAMN04488239_103354</name>
</gene>
<keyword evidence="2" id="KW-1185">Reference proteome</keyword>
<evidence type="ECO:0000313" key="2">
    <source>
        <dbReference type="Proteomes" id="UP000199628"/>
    </source>
</evidence>
<dbReference type="OrthoDB" id="9799942at2"/>
<sequence>MGWTPAYPAYVPGQTLRPPDDAYADLRETVKPGMTPEELADCRAWTEGWRLFDAEYFWEAHEVWEPIWMQLPPNSAARHVSQAAIQLANAALKIRMGRPGAALRLCKLAREHVIRTNGRQALGMHPTSLLSRIEKVEERLRLCAL</sequence>
<proteinExistence type="predicted"/>